<sequence length="138" mass="15099">MHLAVSTNKLVFSGIGGVIGSIFGEIDGFLYGLLIFMLIDYVTGIMAAIVEKNLSSSIGKKGIFKKAMIICLVAVAHMIDQHVLKQGGAVRTAVIFFYFSNEGLSILENATRIGLPVPNRIKQVLRQLNEDKEDENDK</sequence>
<comment type="caution">
    <text evidence="7">The sequence shown here is derived from an EMBL/GenBank/DDBJ whole genome shotgun (WGS) entry which is preliminary data.</text>
</comment>
<evidence type="ECO:0000256" key="5">
    <source>
        <dbReference type="ARBA" id="ARBA00023600"/>
    </source>
</evidence>
<evidence type="ECO:0000313" key="8">
    <source>
        <dbReference type="Proteomes" id="UP000277890"/>
    </source>
</evidence>
<evidence type="ECO:0000256" key="1">
    <source>
        <dbReference type="ARBA" id="ARBA00004141"/>
    </source>
</evidence>
<evidence type="ECO:0000256" key="6">
    <source>
        <dbReference type="SAM" id="Phobius"/>
    </source>
</evidence>
<dbReference type="Proteomes" id="UP000277890">
    <property type="component" value="Unassembled WGS sequence"/>
</dbReference>
<comment type="subcellular location">
    <subcellularLocation>
        <location evidence="1">Membrane</location>
        <topology evidence="1">Multi-pass membrane protein</topology>
    </subcellularLocation>
</comment>
<proteinExistence type="inferred from homology"/>
<dbReference type="EMBL" id="RJPQ01000002">
    <property type="protein sequence ID" value="RSJ87221.1"/>
    <property type="molecule type" value="Genomic_DNA"/>
</dbReference>
<feature type="transmembrane region" description="Helical" evidence="6">
    <location>
        <begin position="29"/>
        <end position="50"/>
    </location>
</feature>
<comment type="similarity">
    <text evidence="5">Belongs to the bacteriophage holin family. Cp-1 holin subfamily.</text>
</comment>
<evidence type="ECO:0000313" key="7">
    <source>
        <dbReference type="EMBL" id="RSJ87221.1"/>
    </source>
</evidence>
<name>A0A3R9M336_STRCR</name>
<evidence type="ECO:0000256" key="4">
    <source>
        <dbReference type="ARBA" id="ARBA00023136"/>
    </source>
</evidence>
<dbReference type="InterPro" id="IPR006480">
    <property type="entry name" value="Phage_holin_4_1"/>
</dbReference>
<keyword evidence="4 6" id="KW-0472">Membrane</keyword>
<dbReference type="Pfam" id="PF05105">
    <property type="entry name" value="Phage_holin_4_1"/>
    <property type="match status" value="1"/>
</dbReference>
<organism evidence="7 8">
    <name type="scientific">Streptococcus cristatus</name>
    <dbReference type="NCBI Taxonomy" id="45634"/>
    <lineage>
        <taxon>Bacteria</taxon>
        <taxon>Bacillati</taxon>
        <taxon>Bacillota</taxon>
        <taxon>Bacilli</taxon>
        <taxon>Lactobacillales</taxon>
        <taxon>Streptococcaceae</taxon>
        <taxon>Streptococcus</taxon>
    </lineage>
</organism>
<gene>
    <name evidence="7" type="ORF">D8794_03080</name>
</gene>
<dbReference type="GO" id="GO:0016020">
    <property type="term" value="C:membrane"/>
    <property type="evidence" value="ECO:0007669"/>
    <property type="project" value="UniProtKB-SubCell"/>
</dbReference>
<evidence type="ECO:0000256" key="2">
    <source>
        <dbReference type="ARBA" id="ARBA00022692"/>
    </source>
</evidence>
<reference evidence="7 8" key="1">
    <citation type="submission" date="2018-11" db="EMBL/GenBank/DDBJ databases">
        <title>Species Designations Belie Phenotypic and Genotypic Heterogeneity in Oral Streptococci.</title>
        <authorList>
            <person name="Velsko I."/>
        </authorList>
    </citation>
    <scope>NUCLEOTIDE SEQUENCE [LARGE SCALE GENOMIC DNA]</scope>
    <source>
        <strain evidence="7 8">A54</strain>
    </source>
</reference>
<dbReference type="AlphaFoldDB" id="A0A3R9M336"/>
<keyword evidence="2 6" id="KW-0812">Transmembrane</keyword>
<dbReference type="NCBIfam" id="TIGR01593">
    <property type="entry name" value="holin_tox_secr"/>
    <property type="match status" value="1"/>
</dbReference>
<evidence type="ECO:0000256" key="3">
    <source>
        <dbReference type="ARBA" id="ARBA00022989"/>
    </source>
</evidence>
<accession>A0A3R9M336</accession>
<keyword evidence="3 6" id="KW-1133">Transmembrane helix</keyword>
<dbReference type="RefSeq" id="WP_117508628.1">
    <property type="nucleotide sequence ID" value="NZ_RJPO01000002.1"/>
</dbReference>
<protein>
    <submittedName>
        <fullName evidence="7">Holin family protein</fullName>
    </submittedName>
</protein>